<dbReference type="InterPro" id="IPR004841">
    <property type="entry name" value="AA-permease/SLC12A_dom"/>
</dbReference>
<evidence type="ECO:0000256" key="1">
    <source>
        <dbReference type="ARBA" id="ARBA00004141"/>
    </source>
</evidence>
<dbReference type="PANTHER" id="PTHR11827:SF6">
    <property type="entry name" value="SOLUTE CARRIER FAMILY 12 MEMBER 8"/>
    <property type="match status" value="1"/>
</dbReference>
<evidence type="ECO:0000256" key="2">
    <source>
        <dbReference type="ARBA" id="ARBA00022692"/>
    </source>
</evidence>
<evidence type="ECO:0000256" key="3">
    <source>
        <dbReference type="ARBA" id="ARBA00022989"/>
    </source>
</evidence>
<keyword evidence="2 5" id="KW-0812">Transmembrane</keyword>
<feature type="transmembrane region" description="Helical" evidence="5">
    <location>
        <begin position="185"/>
        <end position="204"/>
    </location>
</feature>
<protein>
    <submittedName>
        <fullName evidence="7">Oidioi.mRNA.OKI2018_I69.XSR.g14410.t1.cds</fullName>
    </submittedName>
</protein>
<feature type="transmembrane region" description="Helical" evidence="5">
    <location>
        <begin position="405"/>
        <end position="427"/>
    </location>
</feature>
<evidence type="ECO:0000256" key="4">
    <source>
        <dbReference type="ARBA" id="ARBA00023136"/>
    </source>
</evidence>
<reference evidence="7 8" key="1">
    <citation type="submission" date="2021-04" db="EMBL/GenBank/DDBJ databases">
        <authorList>
            <person name="Bliznina A."/>
        </authorList>
    </citation>
    <scope>NUCLEOTIDE SEQUENCE [LARGE SCALE GENOMIC DNA]</scope>
</reference>
<feature type="transmembrane region" description="Helical" evidence="5">
    <location>
        <begin position="289"/>
        <end position="310"/>
    </location>
</feature>
<gene>
    <name evidence="7" type="ORF">OKIOD_LOCUS5968</name>
</gene>
<dbReference type="Proteomes" id="UP001158576">
    <property type="component" value="Chromosome XSR"/>
</dbReference>
<comment type="subcellular location">
    <subcellularLocation>
        <location evidence="1">Membrane</location>
        <topology evidence="1">Multi-pass membrane protein</topology>
    </subcellularLocation>
</comment>
<feature type="transmembrane region" description="Helical" evidence="5">
    <location>
        <begin position="45"/>
        <end position="68"/>
    </location>
</feature>
<dbReference type="InterPro" id="IPR004842">
    <property type="entry name" value="SLC12A_fam"/>
</dbReference>
<name>A0ABN7SIL4_OIKDI</name>
<keyword evidence="8" id="KW-1185">Reference proteome</keyword>
<dbReference type="EMBL" id="OU015569">
    <property type="protein sequence ID" value="CAG5095941.1"/>
    <property type="molecule type" value="Genomic_DNA"/>
</dbReference>
<dbReference type="Pfam" id="PF00324">
    <property type="entry name" value="AA_permease"/>
    <property type="match status" value="1"/>
</dbReference>
<evidence type="ECO:0000313" key="7">
    <source>
        <dbReference type="EMBL" id="CAG5095941.1"/>
    </source>
</evidence>
<keyword evidence="4 5" id="KW-0472">Membrane</keyword>
<feature type="transmembrane region" description="Helical" evidence="5">
    <location>
        <begin position="572"/>
        <end position="589"/>
    </location>
</feature>
<feature type="transmembrane region" description="Helical" evidence="5">
    <location>
        <begin position="381"/>
        <end position="399"/>
    </location>
</feature>
<evidence type="ECO:0000259" key="6">
    <source>
        <dbReference type="Pfam" id="PF00324"/>
    </source>
</evidence>
<evidence type="ECO:0000256" key="5">
    <source>
        <dbReference type="SAM" id="Phobius"/>
    </source>
</evidence>
<feature type="transmembrane region" description="Helical" evidence="5">
    <location>
        <begin position="332"/>
        <end position="353"/>
    </location>
</feature>
<proteinExistence type="predicted"/>
<dbReference type="Gene3D" id="1.20.1740.10">
    <property type="entry name" value="Amino acid/polyamine transporter I"/>
    <property type="match status" value="1"/>
</dbReference>
<feature type="transmembrane region" description="Helical" evidence="5">
    <location>
        <begin position="155"/>
        <end position="173"/>
    </location>
</feature>
<organism evidence="7 8">
    <name type="scientific">Oikopleura dioica</name>
    <name type="common">Tunicate</name>
    <dbReference type="NCBI Taxonomy" id="34765"/>
    <lineage>
        <taxon>Eukaryota</taxon>
        <taxon>Metazoa</taxon>
        <taxon>Chordata</taxon>
        <taxon>Tunicata</taxon>
        <taxon>Appendicularia</taxon>
        <taxon>Copelata</taxon>
        <taxon>Oikopleuridae</taxon>
        <taxon>Oikopleura</taxon>
    </lineage>
</organism>
<feature type="transmembrane region" description="Helical" evidence="5">
    <location>
        <begin position="120"/>
        <end position="149"/>
    </location>
</feature>
<keyword evidence="3 5" id="KW-1133">Transmembrane helix</keyword>
<feature type="domain" description="Amino acid permease/ SLC12A" evidence="6">
    <location>
        <begin position="45"/>
        <end position="438"/>
    </location>
</feature>
<sequence>MMQATADNQNELYYAEQASNLENRPWWDVPSYLTGPIKFGAWDGVFVSIMLNIFGALLFLQGGFIVGVGGVSCALVIVFLLIWIGMAAGAAAIGICERTDVANGGLYKLLSRVLGAKQGAAVGIVFAFGLTVTASLYASAFATAVLGVFEKDKNQWAVTGLAIGALIILLLINLAGVKWVIRSQILFFIIIIAATIDFLVGPAVKNDVQQQEQGFWGFQNSTIISDNMKPEWKIMIKGTNETALKIPGYVNIHEFFGLLGIFFPSICGVFAGVNMAGDLKSPSKDIPKGTIASILVTGILYIIFIIYFGATCTREALVSNQMIGGLISASKLLFNIGIYISSISGVATCTYGAPRLIRSIAEDGSIKGLEYFEVTWGASKVPVRAILLVGLIAIIFLLAGDINTIAPIIANAFLLVYGVTCYANFCLSKAYHERKRREKLQAPAPSGSNNLPSEGMYGQDLRDTTRDFQIMSQNRRGTTLNDHIEDSFAIGSSLPPAVENPSFNADIFVRQADDIDESPDAAIVDNDVLEHSPVEREEIRSQPQSWYKFLCTPTHSLVAAIFNTILMFLVHWVYALINFAILGILVYYIHVTAPGLSPGLAGGFSFLDWLKSKWRGIFSPSKNQEQFLVIAPPSMSATGNVQTVNNYGRDYDDRPNFHQVTDISTEAAVHENTQVVYA</sequence>
<feature type="transmembrane region" description="Helical" evidence="5">
    <location>
        <begin position="255"/>
        <end position="277"/>
    </location>
</feature>
<dbReference type="PANTHER" id="PTHR11827">
    <property type="entry name" value="SOLUTE CARRIER FAMILY 12, CATION COTRANSPORTERS"/>
    <property type="match status" value="1"/>
</dbReference>
<accession>A0ABN7SIL4</accession>
<evidence type="ECO:0000313" key="8">
    <source>
        <dbReference type="Proteomes" id="UP001158576"/>
    </source>
</evidence>
<feature type="transmembrane region" description="Helical" evidence="5">
    <location>
        <begin position="74"/>
        <end position="96"/>
    </location>
</feature>